<feature type="transmembrane region" description="Helical" evidence="1">
    <location>
        <begin position="139"/>
        <end position="157"/>
    </location>
</feature>
<keyword evidence="1" id="KW-0472">Membrane</keyword>
<feature type="transmembrane region" description="Helical" evidence="1">
    <location>
        <begin position="21"/>
        <end position="46"/>
    </location>
</feature>
<gene>
    <name evidence="2" type="ORF">ACFPJ6_10875</name>
</gene>
<evidence type="ECO:0000313" key="3">
    <source>
        <dbReference type="Proteomes" id="UP001596122"/>
    </source>
</evidence>
<feature type="transmembrane region" description="Helical" evidence="1">
    <location>
        <begin position="70"/>
        <end position="103"/>
    </location>
</feature>
<keyword evidence="1" id="KW-1133">Transmembrane helix</keyword>
<keyword evidence="1" id="KW-0812">Transmembrane</keyword>
<name>A0ABW0GMV6_9MICO</name>
<sequence length="179" mass="18024">MPGPVTERRVPGLARVVGRALGEGAVAGFLVGAVAGMSVLVVPLVWSLLDVLAGRQDAVLDEAGPVLGHMVLALVAGVYGAVIGLGLGVVGGVAAAMAIVAVACVRRRGWRRLRVTWLAASALTALAVALLLLAVGQPLPVALVLAVVAGGIAAWRARRVLRSLPPHGGWRPADVPTAG</sequence>
<evidence type="ECO:0000313" key="2">
    <source>
        <dbReference type="EMBL" id="MFC5381295.1"/>
    </source>
</evidence>
<accession>A0ABW0GMV6</accession>
<feature type="transmembrane region" description="Helical" evidence="1">
    <location>
        <begin position="115"/>
        <end position="133"/>
    </location>
</feature>
<organism evidence="2 3">
    <name type="scientific">Aquipuribacter nitratireducens</name>
    <dbReference type="NCBI Taxonomy" id="650104"/>
    <lineage>
        <taxon>Bacteria</taxon>
        <taxon>Bacillati</taxon>
        <taxon>Actinomycetota</taxon>
        <taxon>Actinomycetes</taxon>
        <taxon>Micrococcales</taxon>
        <taxon>Intrasporangiaceae</taxon>
        <taxon>Aquipuribacter</taxon>
    </lineage>
</organism>
<proteinExistence type="predicted"/>
<comment type="caution">
    <text evidence="2">The sequence shown here is derived from an EMBL/GenBank/DDBJ whole genome shotgun (WGS) entry which is preliminary data.</text>
</comment>
<dbReference type="EMBL" id="JBHSLD010000009">
    <property type="protein sequence ID" value="MFC5381295.1"/>
    <property type="molecule type" value="Genomic_DNA"/>
</dbReference>
<dbReference type="Proteomes" id="UP001596122">
    <property type="component" value="Unassembled WGS sequence"/>
</dbReference>
<evidence type="ECO:0000256" key="1">
    <source>
        <dbReference type="SAM" id="Phobius"/>
    </source>
</evidence>
<keyword evidence="3" id="KW-1185">Reference proteome</keyword>
<dbReference type="RefSeq" id="WP_340269187.1">
    <property type="nucleotide sequence ID" value="NZ_JBBEOG010000004.1"/>
</dbReference>
<reference evidence="3" key="1">
    <citation type="journal article" date="2019" name="Int. J. Syst. Evol. Microbiol.">
        <title>The Global Catalogue of Microorganisms (GCM) 10K type strain sequencing project: providing services to taxonomists for standard genome sequencing and annotation.</title>
        <authorList>
            <consortium name="The Broad Institute Genomics Platform"/>
            <consortium name="The Broad Institute Genome Sequencing Center for Infectious Disease"/>
            <person name="Wu L."/>
            <person name="Ma J."/>
        </authorList>
    </citation>
    <scope>NUCLEOTIDE SEQUENCE [LARGE SCALE GENOMIC DNA]</scope>
    <source>
        <strain evidence="3">CCUG 43114</strain>
    </source>
</reference>
<protein>
    <submittedName>
        <fullName evidence="2">Uncharacterized protein</fullName>
    </submittedName>
</protein>